<sequence length="216" mass="23232">MAKFTVAVLSSLLASAIAFAPSQQSRSSQNLMATGFEEVGGSAWDPMSLGTLGTGEAFDTFPNMFPNKQYLQESEIKHGRMCMLAWTGIWATHVGGMGLGMHIPGMPDEPDWTKALGVVAQEQPALFGAILLFISIAEGEGVGHAGDNFRGMSEKEPGNMGFDPWGLKSKLSEEKQERYKIVEMKNGRAAMIAMASMFAFESIPGSVPLMDLFGAQ</sequence>
<organism evidence="10">
    <name type="scientific">Grammatophora oceanica</name>
    <dbReference type="NCBI Taxonomy" id="210454"/>
    <lineage>
        <taxon>Eukaryota</taxon>
        <taxon>Sar</taxon>
        <taxon>Stramenopiles</taxon>
        <taxon>Ochrophyta</taxon>
        <taxon>Bacillariophyta</taxon>
        <taxon>Fragilariophyceae</taxon>
        <taxon>Fragilariophycidae</taxon>
        <taxon>Rhabdonematales</taxon>
        <taxon>Grammatophoraceae</taxon>
        <taxon>Grammatophora</taxon>
    </lineage>
</organism>
<protein>
    <recommendedName>
        <fullName evidence="11">Plastid light harvesting protein</fullName>
    </recommendedName>
</protein>
<accession>A0A7S1V782</accession>
<proteinExistence type="inferred from homology"/>
<keyword evidence="4" id="KW-0150">Chloroplast</keyword>
<evidence type="ECO:0000256" key="3">
    <source>
        <dbReference type="ARBA" id="ARBA00005933"/>
    </source>
</evidence>
<dbReference type="Gene3D" id="1.10.3460.10">
    <property type="entry name" value="Chlorophyll a/b binding protein domain"/>
    <property type="match status" value="1"/>
</dbReference>
<dbReference type="GO" id="GO:0009507">
    <property type="term" value="C:chloroplast"/>
    <property type="evidence" value="ECO:0007669"/>
    <property type="project" value="UniProtKB-SubCell"/>
</dbReference>
<name>A0A7S1V782_9STRA</name>
<feature type="binding site" evidence="8">
    <location>
        <position position="183"/>
    </location>
    <ligand>
        <name>chlorophyll a</name>
        <dbReference type="ChEBI" id="CHEBI:58416"/>
        <label>1</label>
    </ligand>
</feature>
<feature type="binding site" evidence="8">
    <location>
        <position position="78"/>
    </location>
    <ligand>
        <name>chlorophyll a</name>
        <dbReference type="ChEBI" id="CHEBI:58416"/>
        <label>1</label>
    </ligand>
</feature>
<feature type="binding site" evidence="8">
    <location>
        <position position="44"/>
    </location>
    <ligand>
        <name>chlorophyll a</name>
        <dbReference type="ChEBI" id="CHEBI:58416"/>
        <label>1</label>
    </ligand>
</feature>
<evidence type="ECO:0000256" key="1">
    <source>
        <dbReference type="ARBA" id="ARBA00004022"/>
    </source>
</evidence>
<feature type="binding site" description="axial binding residue" evidence="8">
    <location>
        <position position="80"/>
    </location>
    <ligand>
        <name>chlorophyll b</name>
        <dbReference type="ChEBI" id="CHEBI:61721"/>
        <label>1</label>
    </ligand>
    <ligandPart>
        <name>Mg</name>
        <dbReference type="ChEBI" id="CHEBI:25107"/>
    </ligandPart>
</feature>
<keyword evidence="8" id="KW-0148">Chlorophyll</keyword>
<dbReference type="InterPro" id="IPR022796">
    <property type="entry name" value="Chloroa_b-bind"/>
</dbReference>
<evidence type="ECO:0000256" key="4">
    <source>
        <dbReference type="ARBA" id="ARBA00022528"/>
    </source>
</evidence>
<dbReference type="GO" id="GO:0009765">
    <property type="term" value="P:photosynthesis, light harvesting"/>
    <property type="evidence" value="ECO:0007669"/>
    <property type="project" value="InterPro"/>
</dbReference>
<evidence type="ECO:0000313" key="10">
    <source>
        <dbReference type="EMBL" id="CAD9288565.1"/>
    </source>
</evidence>
<evidence type="ECO:0000256" key="9">
    <source>
        <dbReference type="SAM" id="SignalP"/>
    </source>
</evidence>
<keyword evidence="7" id="KW-0437">Light-harvesting polypeptide</keyword>
<dbReference type="GO" id="GO:0030076">
    <property type="term" value="C:light-harvesting complex"/>
    <property type="evidence" value="ECO:0007669"/>
    <property type="project" value="UniProtKB-KW"/>
</dbReference>
<dbReference type="AlphaFoldDB" id="A0A7S1V782"/>
<evidence type="ECO:0008006" key="11">
    <source>
        <dbReference type="Google" id="ProtNLM"/>
    </source>
</evidence>
<evidence type="ECO:0000256" key="8">
    <source>
        <dbReference type="PIRSR" id="PIRSR601344-1"/>
    </source>
</evidence>
<dbReference type="GO" id="GO:0016020">
    <property type="term" value="C:membrane"/>
    <property type="evidence" value="ECO:0007669"/>
    <property type="project" value="InterPro"/>
</dbReference>
<gene>
    <name evidence="10" type="ORF">GOCE00092_LOCUS15758</name>
</gene>
<keyword evidence="9" id="KW-0732">Signal</keyword>
<feature type="binding site" evidence="8">
    <location>
        <position position="75"/>
    </location>
    <ligand>
        <name>chlorophyll a</name>
        <dbReference type="ChEBI" id="CHEBI:58416"/>
        <label>1</label>
    </ligand>
</feature>
<dbReference type="SUPFAM" id="SSF103511">
    <property type="entry name" value="Chlorophyll a-b binding protein"/>
    <property type="match status" value="1"/>
</dbReference>
<dbReference type="InterPro" id="IPR001344">
    <property type="entry name" value="Chloro_AB-bd_pln"/>
</dbReference>
<evidence type="ECO:0000256" key="2">
    <source>
        <dbReference type="ARBA" id="ARBA00004229"/>
    </source>
</evidence>
<comment type="function">
    <text evidence="1">The light-harvesting complex (LHC) functions as a light receptor, it captures and delivers excitation energy to photosystems with which it is closely associated. Energy is transferred from the carotenoid and chlorophyll C (or B) to chlorophyll A and the photosynthetic reaction centers where it is used to synthesize ATP and reducing power.</text>
</comment>
<feature type="binding site" evidence="8">
    <location>
        <position position="186"/>
    </location>
    <ligand>
        <name>chlorophyll a</name>
        <dbReference type="ChEBI" id="CHEBI:58416"/>
        <label>1</label>
    </ligand>
</feature>
<dbReference type="PANTHER" id="PTHR21649">
    <property type="entry name" value="CHLOROPHYLL A/B BINDING PROTEIN"/>
    <property type="match status" value="1"/>
</dbReference>
<evidence type="ECO:0000256" key="7">
    <source>
        <dbReference type="ARBA" id="ARBA00023243"/>
    </source>
</evidence>
<comment type="subcellular location">
    <subcellularLocation>
        <location evidence="2">Plastid</location>
        <location evidence="2">Chloroplast</location>
    </subcellularLocation>
</comment>
<dbReference type="Pfam" id="PF00504">
    <property type="entry name" value="Chloroa_b-bind"/>
    <property type="match status" value="1"/>
</dbReference>
<evidence type="ECO:0000256" key="6">
    <source>
        <dbReference type="ARBA" id="ARBA00022640"/>
    </source>
</evidence>
<feature type="binding site" evidence="8">
    <location>
        <position position="188"/>
    </location>
    <ligand>
        <name>chlorophyll a</name>
        <dbReference type="ChEBI" id="CHEBI:58416"/>
        <label>1</label>
    </ligand>
</feature>
<keyword evidence="8" id="KW-0157">Chromophore</keyword>
<keyword evidence="6" id="KW-0934">Plastid</keyword>
<feature type="signal peptide" evidence="9">
    <location>
        <begin position="1"/>
        <end position="18"/>
    </location>
</feature>
<dbReference type="EMBL" id="HBGK01030199">
    <property type="protein sequence ID" value="CAD9288565.1"/>
    <property type="molecule type" value="Transcribed_RNA"/>
</dbReference>
<reference evidence="10" key="1">
    <citation type="submission" date="2021-01" db="EMBL/GenBank/DDBJ databases">
        <authorList>
            <person name="Corre E."/>
            <person name="Pelletier E."/>
            <person name="Niang G."/>
            <person name="Scheremetjew M."/>
            <person name="Finn R."/>
            <person name="Kale V."/>
            <person name="Holt S."/>
            <person name="Cochrane G."/>
            <person name="Meng A."/>
            <person name="Brown T."/>
            <person name="Cohen L."/>
        </authorList>
    </citation>
    <scope>NUCLEOTIDE SEQUENCE</scope>
    <source>
        <strain evidence="10">CCMP 410</strain>
    </source>
</reference>
<comment type="similarity">
    <text evidence="3">Belongs to the fucoxanthin chlorophyll protein family.</text>
</comment>
<dbReference type="GO" id="GO:0016168">
    <property type="term" value="F:chlorophyll binding"/>
    <property type="evidence" value="ECO:0007669"/>
    <property type="project" value="UniProtKB-KW"/>
</dbReference>
<keyword evidence="5" id="KW-0602">Photosynthesis</keyword>
<evidence type="ECO:0000256" key="5">
    <source>
        <dbReference type="ARBA" id="ARBA00022531"/>
    </source>
</evidence>
<feature type="chain" id="PRO_5031493131" description="Plastid light harvesting protein" evidence="9">
    <location>
        <begin position="19"/>
        <end position="216"/>
    </location>
</feature>